<sequence>MLMGLRGQKQTAEWELHSSMHGMHLSAASLVFVIIIRSVSLGLCRLDDISYCLLLLLQLRYFRESIEYECARRVT</sequence>
<proteinExistence type="predicted"/>
<reference evidence="3" key="1">
    <citation type="submission" date="2016-06" db="UniProtKB">
        <authorList>
            <consortium name="WormBaseParasite"/>
        </authorList>
    </citation>
    <scope>IDENTIFICATION</scope>
</reference>
<gene>
    <name evidence="1" type="ORF">OFLC_LOCUS5629</name>
</gene>
<dbReference type="AlphaFoldDB" id="A0A183HDR7"/>
<organism evidence="3">
    <name type="scientific">Onchocerca flexuosa</name>
    <dbReference type="NCBI Taxonomy" id="387005"/>
    <lineage>
        <taxon>Eukaryota</taxon>
        <taxon>Metazoa</taxon>
        <taxon>Ecdysozoa</taxon>
        <taxon>Nematoda</taxon>
        <taxon>Chromadorea</taxon>
        <taxon>Rhabditida</taxon>
        <taxon>Spirurina</taxon>
        <taxon>Spiruromorpha</taxon>
        <taxon>Filarioidea</taxon>
        <taxon>Onchocercidae</taxon>
        <taxon>Onchocerca</taxon>
    </lineage>
</organism>
<dbReference type="WBParaSite" id="OFLC_0000562801-mRNA-1">
    <property type="protein sequence ID" value="OFLC_0000562801-mRNA-1"/>
    <property type="gene ID" value="OFLC_0000562801"/>
</dbReference>
<dbReference type="Proteomes" id="UP000267606">
    <property type="component" value="Unassembled WGS sequence"/>
</dbReference>
<reference evidence="1 2" key="2">
    <citation type="submission" date="2018-11" db="EMBL/GenBank/DDBJ databases">
        <authorList>
            <consortium name="Pathogen Informatics"/>
        </authorList>
    </citation>
    <scope>NUCLEOTIDE SEQUENCE [LARGE SCALE GENOMIC DNA]</scope>
</reference>
<evidence type="ECO:0000313" key="3">
    <source>
        <dbReference type="WBParaSite" id="OFLC_0000562801-mRNA-1"/>
    </source>
</evidence>
<protein>
    <submittedName>
        <fullName evidence="3">Secreted protein</fullName>
    </submittedName>
</protein>
<accession>A0A183HDR7</accession>
<name>A0A183HDR7_9BILA</name>
<evidence type="ECO:0000313" key="2">
    <source>
        <dbReference type="Proteomes" id="UP000267606"/>
    </source>
</evidence>
<evidence type="ECO:0000313" key="1">
    <source>
        <dbReference type="EMBL" id="VDO43789.1"/>
    </source>
</evidence>
<keyword evidence="2" id="KW-1185">Reference proteome</keyword>
<dbReference type="EMBL" id="UZAJ01004941">
    <property type="protein sequence ID" value="VDO43789.1"/>
    <property type="molecule type" value="Genomic_DNA"/>
</dbReference>